<evidence type="ECO:0000256" key="7">
    <source>
        <dbReference type="ARBA" id="ARBA00023034"/>
    </source>
</evidence>
<evidence type="ECO:0000256" key="9">
    <source>
        <dbReference type="RuleBase" id="RU368073"/>
    </source>
</evidence>
<feature type="region of interest" description="Disordered" evidence="10">
    <location>
        <begin position="1"/>
        <end position="47"/>
    </location>
</feature>
<reference evidence="11 12" key="1">
    <citation type="submission" date="2024-02" db="EMBL/GenBank/DDBJ databases">
        <authorList>
            <person name="Daric V."/>
            <person name="Darras S."/>
        </authorList>
    </citation>
    <scope>NUCLEOTIDE SEQUENCE [LARGE SCALE GENOMIC DNA]</scope>
</reference>
<comment type="similarity">
    <text evidence="1 9">Belongs to the YIF1 family.</text>
</comment>
<keyword evidence="12" id="KW-1185">Reference proteome</keyword>
<sequence length="298" mass="33120">MDAPIGHNMQTRQRGPPGGAQLFEDTSQQPPQMYGPGGAQMQSGSFNVPPGSFPGANLLNDPMMTNMAMQYGHSLAGQGKELLEKNMDKYISVSKLKYYFAVDTSYVGKKLALLSFPFTHQEWSVKYHKDSPVAPRFDVNAPDLYIPVMAYVTYILVSGIFLGLNNKFTPEELGIQATSALVWLAIEVAIILFSLYLVNAKTDLSTWDVIAFTGYKYVGMIAILIGGLFFHSMGYWIALGYMSVTIFFFLVKTLRLKILPQSATDGFGNGGSQRVYLTFIIALLQPVFMFWLTRHLVA</sequence>
<comment type="caution">
    <text evidence="11">The sequence shown here is derived from an EMBL/GenBank/DDBJ whole genome shotgun (WGS) entry which is preliminary data.</text>
</comment>
<feature type="transmembrane region" description="Helical" evidence="9">
    <location>
        <begin position="209"/>
        <end position="229"/>
    </location>
</feature>
<dbReference type="InterPro" id="IPR005578">
    <property type="entry name" value="Yif1_fam"/>
</dbReference>
<keyword evidence="4 9" id="KW-0256">Endoplasmic reticulum</keyword>
<dbReference type="Proteomes" id="UP001642483">
    <property type="component" value="Unassembled WGS sequence"/>
</dbReference>
<evidence type="ECO:0000256" key="5">
    <source>
        <dbReference type="ARBA" id="ARBA00022927"/>
    </source>
</evidence>
<keyword evidence="5 9" id="KW-0653">Protein transport</keyword>
<dbReference type="PANTHER" id="PTHR14083:SF0">
    <property type="entry name" value="YIP1D-INTERACTING FACTOR 1, ISOFORM C"/>
    <property type="match status" value="1"/>
</dbReference>
<keyword evidence="6 9" id="KW-1133">Transmembrane helix</keyword>
<evidence type="ECO:0000256" key="10">
    <source>
        <dbReference type="SAM" id="MobiDB-lite"/>
    </source>
</evidence>
<evidence type="ECO:0000256" key="8">
    <source>
        <dbReference type="ARBA" id="ARBA00023136"/>
    </source>
</evidence>
<dbReference type="Pfam" id="PF03878">
    <property type="entry name" value="YIF1"/>
    <property type="match status" value="1"/>
</dbReference>
<dbReference type="PANTHER" id="PTHR14083">
    <property type="entry name" value="YIP1 INTERACTING FACTOR HOMOLOG YIF1 PROTEIN"/>
    <property type="match status" value="1"/>
</dbReference>
<keyword evidence="3 9" id="KW-0812">Transmembrane</keyword>
<evidence type="ECO:0000256" key="3">
    <source>
        <dbReference type="ARBA" id="ARBA00022692"/>
    </source>
</evidence>
<feature type="transmembrane region" description="Helical" evidence="9">
    <location>
        <begin position="275"/>
        <end position="293"/>
    </location>
</feature>
<evidence type="ECO:0000256" key="2">
    <source>
        <dbReference type="ARBA" id="ARBA00022448"/>
    </source>
</evidence>
<evidence type="ECO:0000256" key="1">
    <source>
        <dbReference type="ARBA" id="ARBA00009727"/>
    </source>
</evidence>
<feature type="transmembrane region" description="Helical" evidence="9">
    <location>
        <begin position="176"/>
        <end position="197"/>
    </location>
</feature>
<keyword evidence="7 9" id="KW-0333">Golgi apparatus</keyword>
<proteinExistence type="inferred from homology"/>
<dbReference type="EMBL" id="CAWYQH010000130">
    <property type="protein sequence ID" value="CAK8692388.1"/>
    <property type="molecule type" value="Genomic_DNA"/>
</dbReference>
<evidence type="ECO:0000256" key="6">
    <source>
        <dbReference type="ARBA" id="ARBA00022989"/>
    </source>
</evidence>
<keyword evidence="8 9" id="KW-0472">Membrane</keyword>
<evidence type="ECO:0000313" key="11">
    <source>
        <dbReference type="EMBL" id="CAK8692388.1"/>
    </source>
</evidence>
<comment type="function">
    <text evidence="9">Has a role in transport between endoplasmic reticulum and Golgi.</text>
</comment>
<gene>
    <name evidence="11" type="ORF">CVLEPA_LOCUS25660</name>
</gene>
<comment type="subcellular location">
    <subcellularLocation>
        <location evidence="9">Endoplasmic reticulum membrane</location>
        <topology evidence="9">Multi-pass membrane protein</topology>
    </subcellularLocation>
    <subcellularLocation>
        <location evidence="9">Golgi apparatus membrane</location>
        <topology evidence="9">Multi-pass membrane protein</topology>
    </subcellularLocation>
</comment>
<protein>
    <recommendedName>
        <fullName evidence="9">Protein YIF1</fullName>
    </recommendedName>
</protein>
<accession>A0ABP0GMW4</accession>
<organism evidence="11 12">
    <name type="scientific">Clavelina lepadiformis</name>
    <name type="common">Light-bulb sea squirt</name>
    <name type="synonym">Ascidia lepadiformis</name>
    <dbReference type="NCBI Taxonomy" id="159417"/>
    <lineage>
        <taxon>Eukaryota</taxon>
        <taxon>Metazoa</taxon>
        <taxon>Chordata</taxon>
        <taxon>Tunicata</taxon>
        <taxon>Ascidiacea</taxon>
        <taxon>Aplousobranchia</taxon>
        <taxon>Clavelinidae</taxon>
        <taxon>Clavelina</taxon>
    </lineage>
</organism>
<name>A0ABP0GMW4_CLALP</name>
<feature type="transmembrane region" description="Helical" evidence="9">
    <location>
        <begin position="144"/>
        <end position="164"/>
    </location>
</feature>
<keyword evidence="2 9" id="KW-0813">Transport</keyword>
<evidence type="ECO:0000313" key="12">
    <source>
        <dbReference type="Proteomes" id="UP001642483"/>
    </source>
</evidence>
<evidence type="ECO:0000256" key="4">
    <source>
        <dbReference type="ARBA" id="ARBA00022824"/>
    </source>
</evidence>
<feature type="transmembrane region" description="Helical" evidence="9">
    <location>
        <begin position="235"/>
        <end position="254"/>
    </location>
</feature>